<evidence type="ECO:0000313" key="1">
    <source>
        <dbReference type="EMBL" id="KAI3791589.1"/>
    </source>
</evidence>
<name>A0ACB9H6U0_CICIN</name>
<keyword evidence="2" id="KW-1185">Reference proteome</keyword>
<protein>
    <submittedName>
        <fullName evidence="1">Uncharacterized protein</fullName>
    </submittedName>
</protein>
<organism evidence="1 2">
    <name type="scientific">Cichorium intybus</name>
    <name type="common">Chicory</name>
    <dbReference type="NCBI Taxonomy" id="13427"/>
    <lineage>
        <taxon>Eukaryota</taxon>
        <taxon>Viridiplantae</taxon>
        <taxon>Streptophyta</taxon>
        <taxon>Embryophyta</taxon>
        <taxon>Tracheophyta</taxon>
        <taxon>Spermatophyta</taxon>
        <taxon>Magnoliopsida</taxon>
        <taxon>eudicotyledons</taxon>
        <taxon>Gunneridae</taxon>
        <taxon>Pentapetalae</taxon>
        <taxon>asterids</taxon>
        <taxon>campanulids</taxon>
        <taxon>Asterales</taxon>
        <taxon>Asteraceae</taxon>
        <taxon>Cichorioideae</taxon>
        <taxon>Cichorieae</taxon>
        <taxon>Cichoriinae</taxon>
        <taxon>Cichorium</taxon>
    </lineage>
</organism>
<dbReference type="Proteomes" id="UP001055811">
    <property type="component" value="Linkage Group LG01"/>
</dbReference>
<evidence type="ECO:0000313" key="2">
    <source>
        <dbReference type="Proteomes" id="UP001055811"/>
    </source>
</evidence>
<proteinExistence type="predicted"/>
<reference evidence="2" key="1">
    <citation type="journal article" date="2022" name="Mol. Ecol. Resour.">
        <title>The genomes of chicory, endive, great burdock and yacon provide insights into Asteraceae palaeo-polyploidization history and plant inulin production.</title>
        <authorList>
            <person name="Fan W."/>
            <person name="Wang S."/>
            <person name="Wang H."/>
            <person name="Wang A."/>
            <person name="Jiang F."/>
            <person name="Liu H."/>
            <person name="Zhao H."/>
            <person name="Xu D."/>
            <person name="Zhang Y."/>
        </authorList>
    </citation>
    <scope>NUCLEOTIDE SEQUENCE [LARGE SCALE GENOMIC DNA]</scope>
    <source>
        <strain evidence="2">cv. Punajuju</strain>
    </source>
</reference>
<sequence length="112" mass="12734">MFPGKLRSKWNGPYEVVSVTKYGAVEIRDRKGGPPFKVNGHRLKPYVTAGTFQKLEVETVEFRKCLLQEALNLLIGTHWLPESTEFSVTVSTTTEPFIETKGYFPRERLIGS</sequence>
<dbReference type="EMBL" id="CM042009">
    <property type="protein sequence ID" value="KAI3791589.1"/>
    <property type="molecule type" value="Genomic_DNA"/>
</dbReference>
<comment type="caution">
    <text evidence="1">The sequence shown here is derived from an EMBL/GenBank/DDBJ whole genome shotgun (WGS) entry which is preliminary data.</text>
</comment>
<gene>
    <name evidence="1" type="ORF">L2E82_05429</name>
</gene>
<accession>A0ACB9H6U0</accession>
<reference evidence="1 2" key="2">
    <citation type="journal article" date="2022" name="Mol. Ecol. Resour.">
        <title>The genomes of chicory, endive, great burdock and yacon provide insights into Asteraceae paleo-polyploidization history and plant inulin production.</title>
        <authorList>
            <person name="Fan W."/>
            <person name="Wang S."/>
            <person name="Wang H."/>
            <person name="Wang A."/>
            <person name="Jiang F."/>
            <person name="Liu H."/>
            <person name="Zhao H."/>
            <person name="Xu D."/>
            <person name="Zhang Y."/>
        </authorList>
    </citation>
    <scope>NUCLEOTIDE SEQUENCE [LARGE SCALE GENOMIC DNA]</scope>
    <source>
        <strain evidence="2">cv. Punajuju</strain>
        <tissue evidence="1">Leaves</tissue>
    </source>
</reference>